<name>A0A7C1GN13_9CREN</name>
<organism evidence="2">
    <name type="scientific">Thermofilum adornatum</name>
    <dbReference type="NCBI Taxonomy" id="1365176"/>
    <lineage>
        <taxon>Archaea</taxon>
        <taxon>Thermoproteota</taxon>
        <taxon>Thermoprotei</taxon>
        <taxon>Thermofilales</taxon>
        <taxon>Thermofilaceae</taxon>
        <taxon>Thermofilum</taxon>
    </lineage>
</organism>
<keyword evidence="1" id="KW-0812">Transmembrane</keyword>
<gene>
    <name evidence="2" type="ORF">ENN26_02565</name>
</gene>
<evidence type="ECO:0000313" key="2">
    <source>
        <dbReference type="EMBL" id="HDP14651.1"/>
    </source>
</evidence>
<accession>A0A7C1GN13</accession>
<dbReference type="PANTHER" id="PTHR34237">
    <property type="entry name" value="PAREP8-RELATED"/>
    <property type="match status" value="1"/>
</dbReference>
<comment type="caution">
    <text evidence="2">The sequence shown here is derived from an EMBL/GenBank/DDBJ whole genome shotgun (WGS) entry which is preliminary data.</text>
</comment>
<dbReference type="InterPro" id="IPR010268">
    <property type="entry name" value="PaREP1"/>
</dbReference>
<keyword evidence="1" id="KW-1133">Transmembrane helix</keyword>
<reference evidence="2" key="1">
    <citation type="journal article" date="2020" name="mSystems">
        <title>Genome- and Community-Level Interaction Insights into Carbon Utilization and Element Cycling Functions of Hydrothermarchaeota in Hydrothermal Sediment.</title>
        <authorList>
            <person name="Zhou Z."/>
            <person name="Liu Y."/>
            <person name="Xu W."/>
            <person name="Pan J."/>
            <person name="Luo Z.H."/>
            <person name="Li M."/>
        </authorList>
    </citation>
    <scope>NUCLEOTIDE SEQUENCE [LARGE SCALE GENOMIC DNA]</scope>
    <source>
        <strain evidence="2">SpSt-116</strain>
    </source>
</reference>
<sequence length="165" mass="18710">MSGIKNTCGRHVLFFLSAYIYLGPLTCLDMGVIGLPEPKRHLALAFRYLEEGKTLIEKDPVQASEKLYKATEEAVKALAIGLDLEQVRIAAKEGTWWTRLHNRAAEAAAEKLGTEEFDLWWKAAYYLHVEGFHKAKLDSEAVKEKIPDIERMVSETRKVIYGNND</sequence>
<keyword evidence="1" id="KW-0472">Membrane</keyword>
<evidence type="ECO:0000256" key="1">
    <source>
        <dbReference type="SAM" id="Phobius"/>
    </source>
</evidence>
<proteinExistence type="predicted"/>
<dbReference type="Pfam" id="PF05942">
    <property type="entry name" value="PaREP1"/>
    <property type="match status" value="1"/>
</dbReference>
<feature type="transmembrane region" description="Helical" evidence="1">
    <location>
        <begin position="12"/>
        <end position="35"/>
    </location>
</feature>
<protein>
    <submittedName>
        <fullName evidence="2">Uncharacterized protein</fullName>
    </submittedName>
</protein>
<dbReference type="EMBL" id="DSAY01000047">
    <property type="protein sequence ID" value="HDP14651.1"/>
    <property type="molecule type" value="Genomic_DNA"/>
</dbReference>
<dbReference type="PANTHER" id="PTHR34237:SF4">
    <property type="entry name" value="PAREP1 FAMILY PROTEIN"/>
    <property type="match status" value="1"/>
</dbReference>
<dbReference type="AlphaFoldDB" id="A0A7C1GN13"/>
<dbReference type="Gene3D" id="1.20.120.330">
    <property type="entry name" value="Nucleotidyltransferases domain 2"/>
    <property type="match status" value="1"/>
</dbReference>